<comment type="caution">
    <text evidence="4">The sequence shown here is derived from an EMBL/GenBank/DDBJ whole genome shotgun (WGS) entry which is preliminary data.</text>
</comment>
<evidence type="ECO:0000256" key="1">
    <source>
        <dbReference type="ARBA" id="ARBA00010122"/>
    </source>
</evidence>
<gene>
    <name evidence="4" type="ORF">Zm00014a_034908</name>
</gene>
<accession>A0A3L6G859</accession>
<evidence type="ECO:0000259" key="2">
    <source>
        <dbReference type="Pfam" id="PF11443"/>
    </source>
</evidence>
<dbReference type="InterPro" id="IPR045865">
    <property type="entry name" value="ACT-like_dom_sf"/>
</dbReference>
<dbReference type="SUPFAM" id="SSF53633">
    <property type="entry name" value="Carbamate kinase-like"/>
    <property type="match status" value="1"/>
</dbReference>
<proteinExistence type="inferred from homology"/>
<name>A0A3L6G859_MAIZE</name>
<dbReference type="InterPro" id="IPR056690">
    <property type="entry name" value="DUF7788"/>
</dbReference>
<organism evidence="4">
    <name type="scientific">Zea mays</name>
    <name type="common">Maize</name>
    <dbReference type="NCBI Taxonomy" id="4577"/>
    <lineage>
        <taxon>Eukaryota</taxon>
        <taxon>Viridiplantae</taxon>
        <taxon>Streptophyta</taxon>
        <taxon>Embryophyta</taxon>
        <taxon>Tracheophyta</taxon>
        <taxon>Spermatophyta</taxon>
        <taxon>Magnoliopsida</taxon>
        <taxon>Liliopsida</taxon>
        <taxon>Poales</taxon>
        <taxon>Poaceae</taxon>
        <taxon>PACMAD clade</taxon>
        <taxon>Panicoideae</taxon>
        <taxon>Andropogonodae</taxon>
        <taxon>Andropogoneae</taxon>
        <taxon>Tripsacinae</taxon>
        <taxon>Zea</taxon>
    </lineage>
</organism>
<dbReference type="PANTHER" id="PTHR21499:SF40">
    <property type="entry name" value="ASPARTATE KINASE"/>
    <property type="match status" value="1"/>
</dbReference>
<dbReference type="InterPro" id="IPR058580">
    <property type="entry name" value="DUF2828"/>
</dbReference>
<dbReference type="Gene3D" id="3.30.70.260">
    <property type="match status" value="1"/>
</dbReference>
<keyword evidence="4" id="KW-0808">Transferase</keyword>
<feature type="domain" description="DUF7788" evidence="3">
    <location>
        <begin position="113"/>
        <end position="159"/>
    </location>
</feature>
<comment type="similarity">
    <text evidence="1">Belongs to the aspartokinase family.</text>
</comment>
<dbReference type="EMBL" id="NCVQ01000002">
    <property type="protein sequence ID" value="PWZ44600.1"/>
    <property type="molecule type" value="Genomic_DNA"/>
</dbReference>
<dbReference type="ExpressionAtlas" id="A0A3L6G859">
    <property type="expression patterns" value="baseline and differential"/>
</dbReference>
<evidence type="ECO:0000259" key="3">
    <source>
        <dbReference type="Pfam" id="PF25043"/>
    </source>
</evidence>
<dbReference type="GO" id="GO:0016301">
    <property type="term" value="F:kinase activity"/>
    <property type="evidence" value="ECO:0007669"/>
    <property type="project" value="UniProtKB-KW"/>
</dbReference>
<protein>
    <submittedName>
        <fullName evidence="4">Aspartokinase 1, chloroplastic</fullName>
    </submittedName>
</protein>
<dbReference type="Pfam" id="PF25043">
    <property type="entry name" value="DUF7788"/>
    <property type="match status" value="1"/>
</dbReference>
<evidence type="ECO:0000313" key="4">
    <source>
        <dbReference type="EMBL" id="PWZ44600.1"/>
    </source>
</evidence>
<sequence length="410" mass="46100">MCGSDKSDREGSYASALWLHAWHPHTLALNAAPLANFGYLKDLPELLHQIVHGGMSTRTPGKKARLTTKCRRGQGQGHVFFGNRTRRSRAERATCVGSTEERVTASLERDRGLSDDPWRDRVVTFSWRPELHRIADKTLSEKTRFIQSMVWGTNTDFQAQKISRSQLLWILCKLIRFQQSWCSLIKAMMICHATFSCPPWFSSGARKIIKHILDPNPDSIKIAEILEDEWFKKGYKPPHFEQGEDVNLDDVDAAFNDSEGWKSGVVTTLGQGGSDLTATTIGKALGLREIQVLHPQSMRPAREGDIPVRVKNSYNPKAPGTLITRQRDMYKVVLTSIVLKSNVTMLDIVSTRMLGQYGFLARVFAIFEDLCISVDCVATSEVSVSMSLDPSKIWSRELIQQTSVSIPSLY</sequence>
<feature type="domain" description="DUF2828" evidence="2">
    <location>
        <begin position="6"/>
        <end position="91"/>
    </location>
</feature>
<dbReference type="SUPFAM" id="SSF55021">
    <property type="entry name" value="ACT-like"/>
    <property type="match status" value="1"/>
</dbReference>
<dbReference type="InterPro" id="IPR036393">
    <property type="entry name" value="AceGlu_kinase-like_sf"/>
</dbReference>
<dbReference type="PANTHER" id="PTHR21499">
    <property type="entry name" value="ASPARTATE KINASE"/>
    <property type="match status" value="1"/>
</dbReference>
<dbReference type="Proteomes" id="UP000251960">
    <property type="component" value="Chromosome 10"/>
</dbReference>
<dbReference type="FunFam" id="3.30.70.260:FF:000099">
    <property type="entry name" value="Aspartokinase"/>
    <property type="match status" value="1"/>
</dbReference>
<dbReference type="Gene3D" id="3.40.1160.10">
    <property type="entry name" value="Acetylglutamate kinase-like"/>
    <property type="match status" value="2"/>
</dbReference>
<keyword evidence="4" id="KW-0418">Kinase</keyword>
<dbReference type="Pfam" id="PF11443">
    <property type="entry name" value="DUF2828"/>
    <property type="match status" value="1"/>
</dbReference>
<dbReference type="AlphaFoldDB" id="A0A3L6G859"/>
<reference evidence="4" key="1">
    <citation type="journal article" date="2018" name="Nat. Genet.">
        <title>Extensive intraspecific gene order and gene structural variations between Mo17 and other maize genomes.</title>
        <authorList>
            <person name="Sun S."/>
            <person name="Zhou Y."/>
            <person name="Chen J."/>
            <person name="Shi J."/>
            <person name="Zhao H."/>
            <person name="Zhao H."/>
            <person name="Song W."/>
            <person name="Zhang M."/>
            <person name="Cui Y."/>
            <person name="Dong X."/>
            <person name="Liu H."/>
            <person name="Ma X."/>
            <person name="Jiao Y."/>
            <person name="Wang B."/>
            <person name="Wei X."/>
            <person name="Stein J.C."/>
            <person name="Glaubitz J.C."/>
            <person name="Lu F."/>
            <person name="Yu G."/>
            <person name="Liang C."/>
            <person name="Fengler K."/>
            <person name="Li B."/>
            <person name="Rafalski A."/>
            <person name="Schnable P.S."/>
            <person name="Ware D.H."/>
            <person name="Buckler E.S."/>
            <person name="Lai J."/>
        </authorList>
    </citation>
    <scope>NUCLEOTIDE SEQUENCE [LARGE SCALE GENOMIC DNA]</scope>
    <source>
        <tissue evidence="4">Seedling</tissue>
    </source>
</reference>